<feature type="region of interest" description="Disordered" evidence="1">
    <location>
        <begin position="79"/>
        <end position="98"/>
    </location>
</feature>
<proteinExistence type="predicted"/>
<organism evidence="2 3">
    <name type="scientific">Saccharopolyspora gregorii</name>
    <dbReference type="NCBI Taxonomy" id="33914"/>
    <lineage>
        <taxon>Bacteria</taxon>
        <taxon>Bacillati</taxon>
        <taxon>Actinomycetota</taxon>
        <taxon>Actinomycetes</taxon>
        <taxon>Pseudonocardiales</taxon>
        <taxon>Pseudonocardiaceae</taxon>
        <taxon>Saccharopolyspora</taxon>
    </lineage>
</organism>
<dbReference type="RefSeq" id="WP_309148753.1">
    <property type="nucleotide sequence ID" value="NZ_BAAAYK010000038.1"/>
</dbReference>
<comment type="caution">
    <text evidence="2">The sequence shown here is derived from an EMBL/GenBank/DDBJ whole genome shotgun (WGS) entry which is preliminary data.</text>
</comment>
<name>A0ABP6RX23_9PSEU</name>
<feature type="region of interest" description="Disordered" evidence="1">
    <location>
        <begin position="108"/>
        <end position="222"/>
    </location>
</feature>
<feature type="compositionally biased region" description="Low complexity" evidence="1">
    <location>
        <begin position="119"/>
        <end position="128"/>
    </location>
</feature>
<dbReference type="InterPro" id="IPR022536">
    <property type="entry name" value="EspC"/>
</dbReference>
<dbReference type="EMBL" id="BAAAYK010000038">
    <property type="protein sequence ID" value="GAA3362432.1"/>
    <property type="molecule type" value="Genomic_DNA"/>
</dbReference>
<gene>
    <name evidence="2" type="ORF">GCM10020366_50340</name>
</gene>
<protein>
    <recommendedName>
        <fullName evidence="4">ESX-1 secretion-associated protein</fullName>
    </recommendedName>
</protein>
<sequence>MAYEVVSEDLAAHAAHLDALTDRIDTAISAAEQVSMSDEAYGLLCSFLPPIINPTEQEGIAALQAAREGIETTAQNVRTSAEEYDTNDEDNSQSFQKLHGTVPEGSEQFQLMSGGAGPTGQQQGTLPGDASEQQQGTSPTGFSQRQRGTPPDGMTEQQRGTAPRPTEQVQAPTAMNAPHGGQVQAPTAMNAPHGGQVLNPAVQGHSQQVLGTTPRIDPEATS</sequence>
<feature type="compositionally biased region" description="Acidic residues" evidence="1">
    <location>
        <begin position="82"/>
        <end position="91"/>
    </location>
</feature>
<feature type="compositionally biased region" description="Polar residues" evidence="1">
    <location>
        <begin position="131"/>
        <end position="147"/>
    </location>
</feature>
<evidence type="ECO:0008006" key="4">
    <source>
        <dbReference type="Google" id="ProtNLM"/>
    </source>
</evidence>
<dbReference type="Proteomes" id="UP001500483">
    <property type="component" value="Unassembled WGS sequence"/>
</dbReference>
<keyword evidence="3" id="KW-1185">Reference proteome</keyword>
<evidence type="ECO:0000313" key="3">
    <source>
        <dbReference type="Proteomes" id="UP001500483"/>
    </source>
</evidence>
<accession>A0ABP6RX23</accession>
<evidence type="ECO:0000256" key="1">
    <source>
        <dbReference type="SAM" id="MobiDB-lite"/>
    </source>
</evidence>
<dbReference type="Pfam" id="PF10824">
    <property type="entry name" value="T7SS_ESX_EspC"/>
    <property type="match status" value="1"/>
</dbReference>
<reference evidence="3" key="1">
    <citation type="journal article" date="2019" name="Int. J. Syst. Evol. Microbiol.">
        <title>The Global Catalogue of Microorganisms (GCM) 10K type strain sequencing project: providing services to taxonomists for standard genome sequencing and annotation.</title>
        <authorList>
            <consortium name="The Broad Institute Genomics Platform"/>
            <consortium name="The Broad Institute Genome Sequencing Center for Infectious Disease"/>
            <person name="Wu L."/>
            <person name="Ma J."/>
        </authorList>
    </citation>
    <scope>NUCLEOTIDE SEQUENCE [LARGE SCALE GENOMIC DNA]</scope>
    <source>
        <strain evidence="3">JCM 9687</strain>
    </source>
</reference>
<evidence type="ECO:0000313" key="2">
    <source>
        <dbReference type="EMBL" id="GAA3362432.1"/>
    </source>
</evidence>